<dbReference type="EMBL" id="JWHR01000074">
    <property type="protein sequence ID" value="KHS57472.1"/>
    <property type="molecule type" value="Genomic_DNA"/>
</dbReference>
<evidence type="ECO:0000259" key="6">
    <source>
        <dbReference type="Pfam" id="PF04263"/>
    </source>
</evidence>
<dbReference type="InterPro" id="IPR022215">
    <property type="entry name" value="SteA-like_C"/>
</dbReference>
<dbReference type="NCBIfam" id="NF040608">
    <property type="entry name" value="division_SteA"/>
    <property type="match status" value="1"/>
</dbReference>
<dbReference type="RefSeq" id="WP_039679391.1">
    <property type="nucleotide sequence ID" value="NZ_JAWGXO010000001.1"/>
</dbReference>
<keyword evidence="5" id="KW-1133">Transmembrane helix</keyword>
<keyword evidence="5" id="KW-0472">Membrane</keyword>
<organism evidence="8 9">
    <name type="scientific">Terrisporobacter othiniensis</name>
    <dbReference type="NCBI Taxonomy" id="1577792"/>
    <lineage>
        <taxon>Bacteria</taxon>
        <taxon>Bacillati</taxon>
        <taxon>Bacillota</taxon>
        <taxon>Clostridia</taxon>
        <taxon>Peptostreptococcales</taxon>
        <taxon>Peptostreptococcaceae</taxon>
        <taxon>Terrisporobacter</taxon>
    </lineage>
</organism>
<keyword evidence="5" id="KW-0812">Transmembrane</keyword>
<gene>
    <name evidence="8" type="ORF">QX51_08015</name>
</gene>
<evidence type="ECO:0000259" key="7">
    <source>
        <dbReference type="Pfam" id="PF12555"/>
    </source>
</evidence>
<dbReference type="GO" id="GO:0016301">
    <property type="term" value="F:kinase activity"/>
    <property type="evidence" value="ECO:0007669"/>
    <property type="project" value="UniProtKB-KW"/>
</dbReference>
<evidence type="ECO:0000256" key="4">
    <source>
        <dbReference type="ARBA" id="ARBA00022840"/>
    </source>
</evidence>
<dbReference type="OrthoDB" id="9804377at2"/>
<evidence type="ECO:0000256" key="1">
    <source>
        <dbReference type="ARBA" id="ARBA00022679"/>
    </source>
</evidence>
<dbReference type="Pfam" id="PF12555">
    <property type="entry name" value="SteA-like_C"/>
    <property type="match status" value="1"/>
</dbReference>
<dbReference type="GO" id="GO:0009229">
    <property type="term" value="P:thiamine diphosphate biosynthetic process"/>
    <property type="evidence" value="ECO:0007669"/>
    <property type="project" value="InterPro"/>
</dbReference>
<feature type="transmembrane region" description="Helical" evidence="5">
    <location>
        <begin position="334"/>
        <end position="352"/>
    </location>
</feature>
<accession>A0A0B3W4X8</accession>
<keyword evidence="2" id="KW-0547">Nucleotide-binding</keyword>
<sequence length="373" mass="41217">MRVEAPIKVDRKTKRLAKRLTGGEIAVINHMDIDEVAANSLVEGKVKLVINAAQSISGKYPNKGPGILTDKNILIIDNVGQELFDELKEGQIIEVNNGQIYRDGQLLGEGSVLDKEKVSIKIKEAYDNMSVELDRFIDNTIEYAKKEKGFILGEVEIPKVKTKYKDRHVLVVVRGQDYKEDLSTIISYIEEVKPVLVGVDGGADALVEFGYVPDVIVGDMDSVSDETLKKAGEIVVHAYVDGRAPGLKRIQDLGLDAIVFPAPGTSEDIAMLTAYEYGAELIVAVGTHSNMIDFLEKGRKGMASTFLVRLKIGSKLIDAKGVNLLYKSKLKIKYIWAMIIAALFPVLILAYLSPTTQQFIRIIQLKLKLLLNM</sequence>
<dbReference type="SUPFAM" id="SSF63999">
    <property type="entry name" value="Thiamin pyrophosphokinase, catalytic domain"/>
    <property type="match status" value="1"/>
</dbReference>
<evidence type="ECO:0000256" key="2">
    <source>
        <dbReference type="ARBA" id="ARBA00022741"/>
    </source>
</evidence>
<keyword evidence="3 8" id="KW-0418">Kinase</keyword>
<comment type="caution">
    <text evidence="8">The sequence shown here is derived from an EMBL/GenBank/DDBJ whole genome shotgun (WGS) entry which is preliminary data.</text>
</comment>
<evidence type="ECO:0000256" key="3">
    <source>
        <dbReference type="ARBA" id="ARBA00022777"/>
    </source>
</evidence>
<keyword evidence="1" id="KW-0808">Transferase</keyword>
<dbReference type="InterPro" id="IPR007371">
    <property type="entry name" value="TPK_catalytic"/>
</dbReference>
<feature type="domain" description="Thiamin pyrophosphokinase catalytic" evidence="6">
    <location>
        <begin position="194"/>
        <end position="231"/>
    </location>
</feature>
<name>A0A0B3W4X8_9FIRM</name>
<dbReference type="AlphaFoldDB" id="A0A0B3W4X8"/>
<dbReference type="Proteomes" id="UP000031189">
    <property type="component" value="Unassembled WGS sequence"/>
</dbReference>
<feature type="domain" description="SteA-like C-terminal" evidence="7">
    <location>
        <begin position="320"/>
        <end position="371"/>
    </location>
</feature>
<reference evidence="8 9" key="1">
    <citation type="submission" date="2014-12" db="EMBL/GenBank/DDBJ databases">
        <title>Draft genome sequence of Terrisporobacter sp. 08-306576, isolated from the blood culture of a bacteremia patient.</title>
        <authorList>
            <person name="Lund L.C."/>
            <person name="Sydenham T.V."/>
            <person name="Hogh S.V."/>
            <person name="Skov M.N."/>
            <person name="Kemp M."/>
            <person name="Justesen U.S."/>
        </authorList>
    </citation>
    <scope>NUCLEOTIDE SEQUENCE [LARGE SCALE GENOMIC DNA]</scope>
    <source>
        <strain evidence="8 9">08-306576</strain>
    </source>
</reference>
<keyword evidence="9" id="KW-1185">Reference proteome</keyword>
<dbReference type="STRING" id="1577792.QX51_08015"/>
<dbReference type="GO" id="GO:0004788">
    <property type="term" value="F:thiamine diphosphokinase activity"/>
    <property type="evidence" value="ECO:0007669"/>
    <property type="project" value="InterPro"/>
</dbReference>
<evidence type="ECO:0000256" key="5">
    <source>
        <dbReference type="SAM" id="Phobius"/>
    </source>
</evidence>
<keyword evidence="4" id="KW-0067">ATP-binding</keyword>
<dbReference type="Pfam" id="PF04263">
    <property type="entry name" value="TPK_catalytic"/>
    <property type="match status" value="1"/>
</dbReference>
<evidence type="ECO:0000313" key="8">
    <source>
        <dbReference type="EMBL" id="KHS57472.1"/>
    </source>
</evidence>
<evidence type="ECO:0000313" key="9">
    <source>
        <dbReference type="Proteomes" id="UP000031189"/>
    </source>
</evidence>
<dbReference type="InterPro" id="IPR047795">
    <property type="entry name" value="Put_SteA-like"/>
</dbReference>
<proteinExistence type="predicted"/>
<protein>
    <submittedName>
        <fullName evidence="8">Thiamin pyrophosphokinase</fullName>
    </submittedName>
</protein>
<dbReference type="InterPro" id="IPR036759">
    <property type="entry name" value="TPK_catalytic_sf"/>
</dbReference>
<dbReference type="Gene3D" id="3.40.50.10240">
    <property type="entry name" value="Thiamin pyrophosphokinase, catalytic domain"/>
    <property type="match status" value="1"/>
</dbReference>
<dbReference type="GO" id="GO:0005524">
    <property type="term" value="F:ATP binding"/>
    <property type="evidence" value="ECO:0007669"/>
    <property type="project" value="UniProtKB-KW"/>
</dbReference>